<dbReference type="Proteomes" id="UP000031950">
    <property type="component" value="Unassembled WGS sequence"/>
</dbReference>
<accession>A0A0C2W6P1</accession>
<gene>
    <name evidence="1" type="ORF">KP77_12150</name>
</gene>
<keyword evidence="2" id="KW-1185">Reference proteome</keyword>
<keyword evidence="1" id="KW-0346">Stress response</keyword>
<evidence type="ECO:0000313" key="1">
    <source>
        <dbReference type="EMBL" id="KIL51703.1"/>
    </source>
</evidence>
<comment type="caution">
    <text evidence="1">The sequence shown here is derived from an EMBL/GenBank/DDBJ whole genome shotgun (WGS) entry which is preliminary data.</text>
</comment>
<organism evidence="1 2">
    <name type="scientific">Jeotgalibacillus alimentarius</name>
    <dbReference type="NCBI Taxonomy" id="135826"/>
    <lineage>
        <taxon>Bacteria</taxon>
        <taxon>Bacillati</taxon>
        <taxon>Bacillota</taxon>
        <taxon>Bacilli</taxon>
        <taxon>Bacillales</taxon>
        <taxon>Caryophanaceae</taxon>
        <taxon>Jeotgalibacillus</taxon>
    </lineage>
</organism>
<protein>
    <submittedName>
        <fullName evidence="1">Heat shock protein HtpX</fullName>
    </submittedName>
</protein>
<dbReference type="PATRIC" id="fig|135826.4.peg.1210"/>
<evidence type="ECO:0000313" key="2">
    <source>
        <dbReference type="Proteomes" id="UP000031950"/>
    </source>
</evidence>
<reference evidence="1 2" key="1">
    <citation type="submission" date="2015-01" db="EMBL/GenBank/DDBJ databases">
        <title>Genome sequence of Jeotgalibacillus alimentarius.</title>
        <authorList>
            <person name="Goh K.M."/>
            <person name="Chan K.-G."/>
            <person name="Yaakop A.S."/>
            <person name="Ee R."/>
            <person name="Gan H.M."/>
            <person name="Chan C.S."/>
        </authorList>
    </citation>
    <scope>NUCLEOTIDE SEQUENCE [LARGE SCALE GENOMIC DNA]</scope>
    <source>
        <strain evidence="1 2">YKJ-13</strain>
    </source>
</reference>
<proteinExistence type="predicted"/>
<sequence>MLYTEQSVQMKISGKRNVMKLFSTHPDLDERIARLEQR</sequence>
<dbReference type="AlphaFoldDB" id="A0A0C2W6P1"/>
<dbReference type="STRING" id="135826.KP77_12150"/>
<name>A0A0C2W6P1_9BACL</name>
<dbReference type="EMBL" id="JXRQ01000015">
    <property type="protein sequence ID" value="KIL51703.1"/>
    <property type="molecule type" value="Genomic_DNA"/>
</dbReference>